<dbReference type="Gene3D" id="2.30.330.10">
    <property type="entry name" value="SpoA-like"/>
    <property type="match status" value="1"/>
</dbReference>
<evidence type="ECO:0000256" key="5">
    <source>
        <dbReference type="ARBA" id="ARBA00022500"/>
    </source>
</evidence>
<dbReference type="InterPro" id="IPR012826">
    <property type="entry name" value="FliN"/>
</dbReference>
<dbReference type="PRINTS" id="PR00956">
    <property type="entry name" value="FLGMOTORFLIN"/>
</dbReference>
<dbReference type="InterPro" id="IPR001543">
    <property type="entry name" value="FliN-like_C"/>
</dbReference>
<keyword evidence="6" id="KW-0283">Flagellar rotation</keyword>
<evidence type="ECO:0000259" key="9">
    <source>
        <dbReference type="Pfam" id="PF01052"/>
    </source>
</evidence>
<keyword evidence="7" id="KW-0472">Membrane</keyword>
<dbReference type="InterPro" id="IPR001172">
    <property type="entry name" value="FliN_T3SS_HrcQb"/>
</dbReference>
<comment type="caution">
    <text evidence="10">The sequence shown here is derived from an EMBL/GenBank/DDBJ whole genome shotgun (WGS) entry which is preliminary data.</text>
</comment>
<keyword evidence="10" id="KW-0282">Flagellum</keyword>
<keyword evidence="11" id="KW-1185">Reference proteome</keyword>
<keyword evidence="4" id="KW-1003">Cell membrane</keyword>
<dbReference type="PANTHER" id="PTHR43484:SF1">
    <property type="entry name" value="FLAGELLAR MOTOR SWITCH PROTEIN FLIN"/>
    <property type="match status" value="1"/>
</dbReference>
<dbReference type="GO" id="GO:0006935">
    <property type="term" value="P:chemotaxis"/>
    <property type="evidence" value="ECO:0007669"/>
    <property type="project" value="UniProtKB-KW"/>
</dbReference>
<evidence type="ECO:0000256" key="6">
    <source>
        <dbReference type="ARBA" id="ARBA00022779"/>
    </source>
</evidence>
<keyword evidence="10" id="KW-0966">Cell projection</keyword>
<comment type="similarity">
    <text evidence="2">Belongs to the FliN/MopA/SpaO family.</text>
</comment>
<keyword evidence="10" id="KW-0969">Cilium</keyword>
<dbReference type="Proteomes" id="UP000257067">
    <property type="component" value="Unassembled WGS sequence"/>
</dbReference>
<comment type="subcellular location">
    <subcellularLocation>
        <location evidence="1">Cell membrane</location>
        <topology evidence="1">Peripheral membrane protein</topology>
        <orientation evidence="1">Cytoplasmic side</orientation>
    </subcellularLocation>
</comment>
<gene>
    <name evidence="10" type="ORF">CQA62_04695</name>
</gene>
<evidence type="ECO:0000256" key="8">
    <source>
        <dbReference type="ARBA" id="ARBA00025044"/>
    </source>
</evidence>
<proteinExistence type="inferred from homology"/>
<evidence type="ECO:0000256" key="3">
    <source>
        <dbReference type="ARBA" id="ARBA00021897"/>
    </source>
</evidence>
<dbReference type="PANTHER" id="PTHR43484">
    <property type="match status" value="1"/>
</dbReference>
<dbReference type="SUPFAM" id="SSF103039">
    <property type="entry name" value="CheC-like"/>
    <property type="match status" value="1"/>
</dbReference>
<dbReference type="NCBIfam" id="NF006272">
    <property type="entry name" value="PRK08432.1"/>
    <property type="match status" value="1"/>
</dbReference>
<keyword evidence="5" id="KW-0145">Chemotaxis</keyword>
<dbReference type="NCBIfam" id="TIGR02480">
    <property type="entry name" value="fliN"/>
    <property type="match status" value="1"/>
</dbReference>
<dbReference type="GO" id="GO:0009425">
    <property type="term" value="C:bacterial-type flagellum basal body"/>
    <property type="evidence" value="ECO:0007669"/>
    <property type="project" value="InterPro"/>
</dbReference>
<evidence type="ECO:0000256" key="7">
    <source>
        <dbReference type="ARBA" id="ARBA00023136"/>
    </source>
</evidence>
<dbReference type="AlphaFoldDB" id="A0A3D8IVD0"/>
<name>A0A3D8IVD0_9HELI</name>
<organism evidence="10 11">
    <name type="scientific">Helicobacter cholecystus</name>
    <dbReference type="NCBI Taxonomy" id="45498"/>
    <lineage>
        <taxon>Bacteria</taxon>
        <taxon>Pseudomonadati</taxon>
        <taxon>Campylobacterota</taxon>
        <taxon>Epsilonproteobacteria</taxon>
        <taxon>Campylobacterales</taxon>
        <taxon>Helicobacteraceae</taxon>
        <taxon>Helicobacter</taxon>
    </lineage>
</organism>
<dbReference type="Gene3D" id="3.40.1550.10">
    <property type="entry name" value="CheC-like"/>
    <property type="match status" value="1"/>
</dbReference>
<dbReference type="InterPro" id="IPR036429">
    <property type="entry name" value="SpoA-like_sf"/>
</dbReference>
<evidence type="ECO:0000256" key="4">
    <source>
        <dbReference type="ARBA" id="ARBA00022475"/>
    </source>
</evidence>
<sequence>MVKLFIDFFIKEGGNAVEGLLGVKPEVSYLDLVALDGENIKPPYILVQLTCSAEGMKGVANTATIIPAALATTLSSMMVGEEGVPRDEITPDDVDAIKEIVNNITSAVSLGLQSDDVLPTMNFEITSAEIITSQQDLSPFVSAWNYNFSINGVDSHIINLASAEFVNYFKEKFEQKNEEEKKSSAPTILQDELGNIAMILDVKLNVHVRIGQKRMLLKDVIAMDIGSVIELNQLANEPLEVLIDDKVIAHGEVVIVDGNFGVQITDIGSKKERLEQIKV</sequence>
<dbReference type="GO" id="GO:0071973">
    <property type="term" value="P:bacterial-type flagellum-dependent cell motility"/>
    <property type="evidence" value="ECO:0007669"/>
    <property type="project" value="InterPro"/>
</dbReference>
<evidence type="ECO:0000256" key="1">
    <source>
        <dbReference type="ARBA" id="ARBA00004413"/>
    </source>
</evidence>
<accession>A0A3D8IVD0</accession>
<evidence type="ECO:0000256" key="2">
    <source>
        <dbReference type="ARBA" id="ARBA00009226"/>
    </source>
</evidence>
<reference evidence="10 11" key="1">
    <citation type="submission" date="2018-04" db="EMBL/GenBank/DDBJ databases">
        <title>Novel Campyloabacter and Helicobacter Species and Strains.</title>
        <authorList>
            <person name="Mannion A.J."/>
            <person name="Shen Z."/>
            <person name="Fox J.G."/>
        </authorList>
    </citation>
    <scope>NUCLEOTIDE SEQUENCE [LARGE SCALE GENOMIC DNA]</scope>
    <source>
        <strain evidence="10 11">ATCC 700242</strain>
    </source>
</reference>
<dbReference type="InterPro" id="IPR051469">
    <property type="entry name" value="FliN/MopA/SpaO"/>
</dbReference>
<dbReference type="OrthoDB" id="9773459at2"/>
<evidence type="ECO:0000313" key="10">
    <source>
        <dbReference type="EMBL" id="RDU68973.1"/>
    </source>
</evidence>
<dbReference type="EMBL" id="NXLU01000005">
    <property type="protein sequence ID" value="RDU68973.1"/>
    <property type="molecule type" value="Genomic_DNA"/>
</dbReference>
<feature type="domain" description="Flagellar motor switch protein FliN-like C-terminal" evidence="9">
    <location>
        <begin position="199"/>
        <end position="267"/>
    </location>
</feature>
<dbReference type="Pfam" id="PF01052">
    <property type="entry name" value="FliMN_C"/>
    <property type="match status" value="1"/>
</dbReference>
<evidence type="ECO:0000313" key="11">
    <source>
        <dbReference type="Proteomes" id="UP000257067"/>
    </source>
</evidence>
<comment type="function">
    <text evidence="8">FliM is one of three proteins (FliG, FliN, FliM) that forms the rotor-mounted switch complex (C ring), located at the base of the basal body. This complex interacts with the CheY and CheZ chemotaxis proteins, in addition to contacting components of the motor that determine the direction of flagellar rotation.</text>
</comment>
<dbReference type="GO" id="GO:0005886">
    <property type="term" value="C:plasma membrane"/>
    <property type="evidence" value="ECO:0007669"/>
    <property type="project" value="UniProtKB-SubCell"/>
</dbReference>
<protein>
    <recommendedName>
        <fullName evidence="3">Flagellar motor switch protein FliN</fullName>
    </recommendedName>
</protein>
<dbReference type="SUPFAM" id="SSF101801">
    <property type="entry name" value="Surface presentation of antigens (SPOA)"/>
    <property type="match status" value="1"/>
</dbReference>
<dbReference type="InterPro" id="IPR028976">
    <property type="entry name" value="CheC-like_sf"/>
</dbReference>
<dbReference type="GO" id="GO:0003774">
    <property type="term" value="F:cytoskeletal motor activity"/>
    <property type="evidence" value="ECO:0007669"/>
    <property type="project" value="InterPro"/>
</dbReference>